<name>A0A366JC18_9GAMM</name>
<dbReference type="Gene3D" id="1.10.357.10">
    <property type="entry name" value="Tetracycline Repressor, domain 2"/>
    <property type="match status" value="1"/>
</dbReference>
<accession>A0A366JC18</accession>
<keyword evidence="5" id="KW-1185">Reference proteome</keyword>
<organism evidence="4 5">
    <name type="scientific">Marinomonas rhizomae</name>
    <dbReference type="NCBI Taxonomy" id="491948"/>
    <lineage>
        <taxon>Bacteria</taxon>
        <taxon>Pseudomonadati</taxon>
        <taxon>Pseudomonadota</taxon>
        <taxon>Gammaproteobacteria</taxon>
        <taxon>Oceanospirillales</taxon>
        <taxon>Oceanospirillaceae</taxon>
        <taxon>Marinomonas</taxon>
    </lineage>
</organism>
<proteinExistence type="predicted"/>
<protein>
    <submittedName>
        <fullName evidence="4">TetR family transcriptional regulator</fullName>
    </submittedName>
</protein>
<dbReference type="Pfam" id="PF00440">
    <property type="entry name" value="TetR_N"/>
    <property type="match status" value="1"/>
</dbReference>
<dbReference type="AlphaFoldDB" id="A0A366JC18"/>
<dbReference type="PROSITE" id="PS50977">
    <property type="entry name" value="HTH_TETR_2"/>
    <property type="match status" value="1"/>
</dbReference>
<keyword evidence="1 2" id="KW-0238">DNA-binding</keyword>
<dbReference type="InterPro" id="IPR050109">
    <property type="entry name" value="HTH-type_TetR-like_transc_reg"/>
</dbReference>
<dbReference type="GO" id="GO:0000976">
    <property type="term" value="F:transcription cis-regulatory region binding"/>
    <property type="evidence" value="ECO:0007669"/>
    <property type="project" value="TreeGrafter"/>
</dbReference>
<dbReference type="EMBL" id="QNSE01000005">
    <property type="protein sequence ID" value="RBP83815.1"/>
    <property type="molecule type" value="Genomic_DNA"/>
</dbReference>
<comment type="caution">
    <text evidence="4">The sequence shown here is derived from an EMBL/GenBank/DDBJ whole genome shotgun (WGS) entry which is preliminary data.</text>
</comment>
<evidence type="ECO:0000256" key="2">
    <source>
        <dbReference type="PROSITE-ProRule" id="PRU00335"/>
    </source>
</evidence>
<dbReference type="Proteomes" id="UP000252792">
    <property type="component" value="Unassembled WGS sequence"/>
</dbReference>
<gene>
    <name evidence="4" type="ORF">DFP80_105135</name>
</gene>
<dbReference type="PRINTS" id="PR00455">
    <property type="entry name" value="HTHTETR"/>
</dbReference>
<evidence type="ECO:0000256" key="1">
    <source>
        <dbReference type="ARBA" id="ARBA00023125"/>
    </source>
</evidence>
<dbReference type="GO" id="GO:0003700">
    <property type="term" value="F:DNA-binding transcription factor activity"/>
    <property type="evidence" value="ECO:0007669"/>
    <property type="project" value="TreeGrafter"/>
</dbReference>
<reference evidence="4 5" key="1">
    <citation type="submission" date="2018-06" db="EMBL/GenBank/DDBJ databases">
        <title>Genomic Encyclopedia of Type Strains, Phase III (KMG-III): the genomes of soil and plant-associated and newly described type strains.</title>
        <authorList>
            <person name="Whitman W."/>
        </authorList>
    </citation>
    <scope>NUCLEOTIDE SEQUENCE [LARGE SCALE GENOMIC DNA]</scope>
    <source>
        <strain evidence="4 5">CECT 7377</strain>
    </source>
</reference>
<dbReference type="PANTHER" id="PTHR30055:SF146">
    <property type="entry name" value="HTH-TYPE TRANSCRIPTIONAL DUAL REGULATOR CECR"/>
    <property type="match status" value="1"/>
</dbReference>
<dbReference type="RefSeq" id="WP_113916178.1">
    <property type="nucleotide sequence ID" value="NZ_QNSE01000005.1"/>
</dbReference>
<dbReference type="SUPFAM" id="SSF46689">
    <property type="entry name" value="Homeodomain-like"/>
    <property type="match status" value="1"/>
</dbReference>
<dbReference type="PANTHER" id="PTHR30055">
    <property type="entry name" value="HTH-TYPE TRANSCRIPTIONAL REGULATOR RUTR"/>
    <property type="match status" value="1"/>
</dbReference>
<evidence type="ECO:0000259" key="3">
    <source>
        <dbReference type="PROSITE" id="PS50977"/>
    </source>
</evidence>
<dbReference type="InterPro" id="IPR009057">
    <property type="entry name" value="Homeodomain-like_sf"/>
</dbReference>
<evidence type="ECO:0000313" key="5">
    <source>
        <dbReference type="Proteomes" id="UP000252792"/>
    </source>
</evidence>
<evidence type="ECO:0000313" key="4">
    <source>
        <dbReference type="EMBL" id="RBP83815.1"/>
    </source>
</evidence>
<sequence>MPKIIDHQAHKQLIVSKACHVFLAHGYSQLGMRQLADELKVSKSALYHYFASKEALFTACIEYITSEDMAFSPCPPNTSPETRLDALLEVIQHIDERFKGELNLVIDFTRGMTAEQIHHNQHMQLVEKKYLDLVTEYVGKTNAIPIYTILLGSLLGRVLNGNTTSWQEVKDWLLPLVE</sequence>
<dbReference type="InterPro" id="IPR001647">
    <property type="entry name" value="HTH_TetR"/>
</dbReference>
<dbReference type="OrthoDB" id="4541465at2"/>
<feature type="domain" description="HTH tetR-type" evidence="3">
    <location>
        <begin position="8"/>
        <end position="68"/>
    </location>
</feature>
<feature type="DNA-binding region" description="H-T-H motif" evidence="2">
    <location>
        <begin position="31"/>
        <end position="50"/>
    </location>
</feature>